<gene>
    <name evidence="4" type="primary">LOC108734604</name>
</gene>
<feature type="coiled-coil region" evidence="1">
    <location>
        <begin position="849"/>
        <end position="930"/>
    </location>
</feature>
<dbReference type="PANTHER" id="PTHR31540">
    <property type="entry name" value="CENTROSOMAL PROTEIN OF 131 KDA"/>
    <property type="match status" value="1"/>
</dbReference>
<dbReference type="Proteomes" id="UP000192223">
    <property type="component" value="Unplaced"/>
</dbReference>
<dbReference type="GO" id="GO:0005929">
    <property type="term" value="C:cilium"/>
    <property type="evidence" value="ECO:0007669"/>
    <property type="project" value="GOC"/>
</dbReference>
<feature type="region of interest" description="Disordered" evidence="2">
    <location>
        <begin position="475"/>
        <end position="512"/>
    </location>
</feature>
<dbReference type="GeneID" id="108734604"/>
<dbReference type="GO" id="GO:0035735">
    <property type="term" value="P:intraciliary transport involved in cilium assembly"/>
    <property type="evidence" value="ECO:0007669"/>
    <property type="project" value="InterPro"/>
</dbReference>
<accession>A0A7F5RAW0</accession>
<dbReference type="GO" id="GO:0034451">
    <property type="term" value="C:centriolar satellite"/>
    <property type="evidence" value="ECO:0007669"/>
    <property type="project" value="TreeGrafter"/>
</dbReference>
<evidence type="ECO:0000256" key="2">
    <source>
        <dbReference type="SAM" id="MobiDB-lite"/>
    </source>
</evidence>
<dbReference type="InterPro" id="IPR030465">
    <property type="entry name" value="CEP131"/>
</dbReference>
<reference evidence="4" key="1">
    <citation type="submission" date="2025-08" db="UniProtKB">
        <authorList>
            <consortium name="RefSeq"/>
        </authorList>
    </citation>
    <scope>IDENTIFICATION</scope>
    <source>
        <tissue evidence="4">Entire body</tissue>
    </source>
</reference>
<evidence type="ECO:0000313" key="3">
    <source>
        <dbReference type="Proteomes" id="UP000192223"/>
    </source>
</evidence>
<organism evidence="3 4">
    <name type="scientific">Agrilus planipennis</name>
    <name type="common">Emerald ash borer</name>
    <name type="synonym">Agrilus marcopoli</name>
    <dbReference type="NCBI Taxonomy" id="224129"/>
    <lineage>
        <taxon>Eukaryota</taxon>
        <taxon>Metazoa</taxon>
        <taxon>Ecdysozoa</taxon>
        <taxon>Arthropoda</taxon>
        <taxon>Hexapoda</taxon>
        <taxon>Insecta</taxon>
        <taxon>Pterygota</taxon>
        <taxon>Neoptera</taxon>
        <taxon>Endopterygota</taxon>
        <taxon>Coleoptera</taxon>
        <taxon>Polyphaga</taxon>
        <taxon>Elateriformia</taxon>
        <taxon>Buprestoidea</taxon>
        <taxon>Buprestidae</taxon>
        <taxon>Agrilinae</taxon>
        <taxon>Agrilus</taxon>
    </lineage>
</organism>
<dbReference type="OrthoDB" id="197735at2759"/>
<dbReference type="CTD" id="36010"/>
<feature type="coiled-coil region" evidence="1">
    <location>
        <begin position="988"/>
        <end position="1329"/>
    </location>
</feature>
<feature type="compositionally biased region" description="Basic and acidic residues" evidence="2">
    <location>
        <begin position="711"/>
        <end position="735"/>
    </location>
</feature>
<feature type="compositionally biased region" description="Basic and acidic residues" evidence="2">
    <location>
        <begin position="500"/>
        <end position="512"/>
    </location>
</feature>
<feature type="region of interest" description="Disordered" evidence="2">
    <location>
        <begin position="563"/>
        <end position="601"/>
    </location>
</feature>
<protein>
    <submittedName>
        <fullName evidence="4">Centrosomal protein of 131 kDa isoform X1</fullName>
    </submittedName>
</protein>
<sequence>MSVKDLTKIDEEEGKQLKLTGDKINLAIRPTNSTSTASSRCALLGSCGLSSNRPLSAVPLLDFYRLKEECDPDQSHIKRPYSAGQTVIQKGISEKNQSSIPQRDLYRRIDCSSLESIEDISKDLPSSAILSHLLTEPITTLEKQKLSKHNRKHHKIDTISNHSEDSNTLSEISSTDTLDAKIKKLIEDSKKCKEIQKEVEDMINSSKEQNLQEPNHKLNETQEETCITTENERVETSLEECRKGFTEVFQIQTEKNEAITKDTSCGDNETTSHFFNNSRCDNYTTLENNCKLALTPGLKSKPPLPKKSQIPKIVIEPCEPPFQYNSSKNFTVQQLTNFIVGVDKNYTEESVGPTTGNSLNEIAGKGDGEFLSNSEDGSSISLQNISYNESDYQNVIMTANNLLDIGHNEGSVKTNESTENTFAKSITSNGNPVDLKVQNWIESEPEEQIANNAAFDEIQTDKSLQDLREQQIKNIDQQGDTSDNNCQILGDKPNKKSSRKKDAKENNNRKYKIQDFRKIKRTNNESKEIISSLDKMFGSGDGVNTNVESEFLELYLRSQGETIRTKNSKKKSKNSTTASIKNGKTKSKTISKNAQKSIEDLASNRSDVESWMSCNRESKLDIFDKEKTLNHKKGSNFTDFLDNINEIEMTTIPISNRIMDCNTGSKPSVNDGGDDPYDEIVSVLKTLEDVDKKSHESMECMKGIAERAVRLPSKENAARNNENGERERPDGERKIPCSSNACQGNYSDGNNDNTKLTGIASERNNEDIFSSSNRQADKSSINLKEIMSYLDEVDKNYSKSINSAKEGAEIATVLIESTLQLDNIPKTDDLILLAPSDLARQVVDLHIRLKDKSSSIALLQRELSILREQVTKMTRQTDEIVKQKLKSQKEEYEAVVKRHQKFIDQLIADKKTLNQQCESLIHEMKVLEERFNCNMRAVDHRHRVELQKVKDMQKADEKIRREKWMDNKTQKIKELTVKSLEPELEKMAARHQRELSELRALHKNEIEDMELRHSRKMQQQMETLREQLTEAREKAIIHEREVMRQRYEHLVETEEKNYQEQRRKLMAEHAKRQAECEERENTAYAERDRAIRQAQMDFEEKLQAMARRHSNEISVLKEKMEIDIDIFRNNYKKQQELILAEREMAIREKCRKERDKEIEAVIERLEQEASESQNQMEQTTENRIRRLREKYENEIKEVEASEREAKIKYTETKTKLAEAEDVAVNLKASIKQLEMQLQEAKEFSDKLLNERNKMKEIVREEMNVQMEKLEKELHNLKNDKEKELQQVYSRVRIAVARKDDILQELSRDHVALQEKCAYLENMLEQQRKEYLIK</sequence>
<evidence type="ECO:0000313" key="4">
    <source>
        <dbReference type="RefSeq" id="XP_025833100.1"/>
    </source>
</evidence>
<dbReference type="KEGG" id="apln:108734604"/>
<keyword evidence="3" id="KW-1185">Reference proteome</keyword>
<dbReference type="FunCoup" id="A0A7F5RAW0">
    <property type="interactions" value="33"/>
</dbReference>
<dbReference type="GO" id="GO:0010824">
    <property type="term" value="P:regulation of centrosome duplication"/>
    <property type="evidence" value="ECO:0007669"/>
    <property type="project" value="TreeGrafter"/>
</dbReference>
<dbReference type="RefSeq" id="XP_025833100.1">
    <property type="nucleotide sequence ID" value="XM_025977315.1"/>
</dbReference>
<evidence type="ECO:0000256" key="1">
    <source>
        <dbReference type="SAM" id="Coils"/>
    </source>
</evidence>
<feature type="compositionally biased region" description="Polar residues" evidence="2">
    <location>
        <begin position="737"/>
        <end position="752"/>
    </location>
</feature>
<dbReference type="PANTHER" id="PTHR31540:SF1">
    <property type="entry name" value="CENTROSOMAL PROTEIN OF 131 KDA"/>
    <property type="match status" value="1"/>
</dbReference>
<keyword evidence="1" id="KW-0175">Coiled coil</keyword>
<feature type="compositionally biased region" description="Polar residues" evidence="2">
    <location>
        <begin position="475"/>
        <end position="487"/>
    </location>
</feature>
<dbReference type="InParanoid" id="A0A7F5RAW0"/>
<proteinExistence type="predicted"/>
<feature type="region of interest" description="Disordered" evidence="2">
    <location>
        <begin position="711"/>
        <end position="752"/>
    </location>
</feature>
<name>A0A7F5RAW0_AGRPL</name>